<comment type="caution">
    <text evidence="1">The sequence shown here is derived from an EMBL/GenBank/DDBJ whole genome shotgun (WGS) entry which is preliminary data.</text>
</comment>
<protein>
    <submittedName>
        <fullName evidence="1">Uncharacterized protein</fullName>
    </submittedName>
</protein>
<evidence type="ECO:0000313" key="2">
    <source>
        <dbReference type="Proteomes" id="UP001165269"/>
    </source>
</evidence>
<dbReference type="RefSeq" id="WP_242775516.1">
    <property type="nucleotide sequence ID" value="NZ_JALDAY010000015.1"/>
</dbReference>
<name>A0ABS9YKC1_9ACTN</name>
<sequence>MIAPDHRILQWLARVHGSAREANTEWRTQGVAMLPMGDRLCAIKLRGELVHAACNTDDPAQVATILAERLDGAVIGDDRVGATYYPLINNHAGLVWDLDNDAPCLGDGVYLGVPDLHRVAPPGAHWVVRPRYEGDLCRPQFVRDLVAAGTQRLRPAGCS</sequence>
<accession>A0ABS9YKC1</accession>
<proteinExistence type="predicted"/>
<keyword evidence="2" id="KW-1185">Reference proteome</keyword>
<dbReference type="Proteomes" id="UP001165269">
    <property type="component" value="Unassembled WGS sequence"/>
</dbReference>
<evidence type="ECO:0000313" key="1">
    <source>
        <dbReference type="EMBL" id="MCI3277668.1"/>
    </source>
</evidence>
<reference evidence="1" key="1">
    <citation type="submission" date="2022-03" db="EMBL/GenBank/DDBJ databases">
        <title>Streptomyces 7R015 and 7R016 isolated from Barleria lupulina in Thailand.</title>
        <authorList>
            <person name="Kanchanasin P."/>
            <person name="Phongsopitanun W."/>
            <person name="Tanasupawat S."/>
        </authorList>
    </citation>
    <scope>NUCLEOTIDE SEQUENCE</scope>
    <source>
        <strain evidence="1">7R015</strain>
    </source>
</reference>
<dbReference type="EMBL" id="JALDAY010000015">
    <property type="protein sequence ID" value="MCI3277668.1"/>
    <property type="molecule type" value="Genomic_DNA"/>
</dbReference>
<organism evidence="1 2">
    <name type="scientific">Streptomyces cylindrosporus</name>
    <dbReference type="NCBI Taxonomy" id="2927583"/>
    <lineage>
        <taxon>Bacteria</taxon>
        <taxon>Bacillati</taxon>
        <taxon>Actinomycetota</taxon>
        <taxon>Actinomycetes</taxon>
        <taxon>Kitasatosporales</taxon>
        <taxon>Streptomycetaceae</taxon>
        <taxon>Streptomyces</taxon>
    </lineage>
</organism>
<gene>
    <name evidence="1" type="ORF">MQP27_42020</name>
</gene>